<dbReference type="SUPFAM" id="SSF53300">
    <property type="entry name" value="vWA-like"/>
    <property type="match status" value="1"/>
</dbReference>
<evidence type="ECO:0000259" key="2">
    <source>
        <dbReference type="PROSITE" id="PS50234"/>
    </source>
</evidence>
<keyword evidence="1" id="KW-0472">Membrane</keyword>
<dbReference type="PROSITE" id="PS50234">
    <property type="entry name" value="VWFA"/>
    <property type="match status" value="1"/>
</dbReference>
<keyword evidence="1" id="KW-0812">Transmembrane</keyword>
<dbReference type="Gene3D" id="3.40.50.410">
    <property type="entry name" value="von Willebrand factor, type A domain"/>
    <property type="match status" value="1"/>
</dbReference>
<sequence length="591" mass="63308">MAINTPTRRTNPWPLVAIVTVVTLMIAAGVVFFLAKGSGDCGGTTKLRIAASQDKVQLLQMAGDAYAKDAEVGGKCVSITVDSKNSGTAKEALARGWSDDDGPRPDIWSPASSQWAALLREQSPKAPVTGTSWPAIMTTPLTIAMPKPMAEALGWPDKQIGWRDLAELATSAGWSTKGHPEWGTFKLGKTNPNYSTSGFNATLAAYFAATGSTSDLVPEDLTAPKNREFVGNIEKSIVHYGDTLLTFFSNLQRADDRGEALNYISAVTAEETFVWNYNQGNPTIDPTQIGEHAKPKVPVVAFYPSEGTVLSDHPFVELTWMDAQKKRAADDFLEYLHSGPGQKFFTDHGYRGWKGEPGASASKDFGVLAEQPKIKLPLPAASIMQGVLNSWTELRKPAKVLLVLDKSGSMSQKVPGTDKSKLDLAKAAAINALKEFAPQDQVALWQFSSKLVGDQDYQQIVPFGGMAGAHRDQLKNALSGLRVQGGTGLYNTTAAAYDTLRGAKAAGAINAVVVMTDGQNDRRGGIEDLETLTGRLAAKEGEPVRVFTLAFGDGADLETLTKIAQATDGAAYDSKDPNSISQVFSELLSNF</sequence>
<dbReference type="SUPFAM" id="SSF53850">
    <property type="entry name" value="Periplasmic binding protein-like II"/>
    <property type="match status" value="1"/>
</dbReference>
<name>A0ABP6QH82_9ACTN</name>
<dbReference type="InterPro" id="IPR036465">
    <property type="entry name" value="vWFA_dom_sf"/>
</dbReference>
<dbReference type="PANTHER" id="PTHR10579">
    <property type="entry name" value="CALCIUM-ACTIVATED CHLORIDE CHANNEL REGULATOR"/>
    <property type="match status" value="1"/>
</dbReference>
<accession>A0ABP6QH82</accession>
<keyword evidence="4" id="KW-1185">Reference proteome</keyword>
<reference evidence="4" key="1">
    <citation type="journal article" date="2019" name="Int. J. Syst. Evol. Microbiol.">
        <title>The Global Catalogue of Microorganisms (GCM) 10K type strain sequencing project: providing services to taxonomists for standard genome sequencing and annotation.</title>
        <authorList>
            <consortium name="The Broad Institute Genomics Platform"/>
            <consortium name="The Broad Institute Genome Sequencing Center for Infectious Disease"/>
            <person name="Wu L."/>
            <person name="Ma J."/>
        </authorList>
    </citation>
    <scope>NUCLEOTIDE SEQUENCE [LARGE SCALE GENOMIC DNA]</scope>
    <source>
        <strain evidence="4">JCM 9377</strain>
    </source>
</reference>
<feature type="transmembrane region" description="Helical" evidence="1">
    <location>
        <begin position="12"/>
        <end position="35"/>
    </location>
</feature>
<dbReference type="SMART" id="SM00327">
    <property type="entry name" value="VWA"/>
    <property type="match status" value="1"/>
</dbReference>
<dbReference type="Pfam" id="PF00092">
    <property type="entry name" value="VWA"/>
    <property type="match status" value="1"/>
</dbReference>
<evidence type="ECO:0000313" key="4">
    <source>
        <dbReference type="Proteomes" id="UP001501237"/>
    </source>
</evidence>
<keyword evidence="1" id="KW-1133">Transmembrane helix</keyword>
<gene>
    <name evidence="3" type="ORF">GCM10010468_59030</name>
</gene>
<dbReference type="Pfam" id="PF13531">
    <property type="entry name" value="SBP_bac_11"/>
    <property type="match status" value="1"/>
</dbReference>
<comment type="caution">
    <text evidence="3">The sequence shown here is derived from an EMBL/GenBank/DDBJ whole genome shotgun (WGS) entry which is preliminary data.</text>
</comment>
<proteinExistence type="predicted"/>
<evidence type="ECO:0000313" key="3">
    <source>
        <dbReference type="EMBL" id="GAA3229237.1"/>
    </source>
</evidence>
<protein>
    <submittedName>
        <fullName evidence="3">Substrate-binding and VWA domain-containing protein</fullName>
    </submittedName>
</protein>
<organism evidence="3 4">
    <name type="scientific">Actinocorallia longicatena</name>
    <dbReference type="NCBI Taxonomy" id="111803"/>
    <lineage>
        <taxon>Bacteria</taxon>
        <taxon>Bacillati</taxon>
        <taxon>Actinomycetota</taxon>
        <taxon>Actinomycetes</taxon>
        <taxon>Streptosporangiales</taxon>
        <taxon>Thermomonosporaceae</taxon>
        <taxon>Actinocorallia</taxon>
    </lineage>
</organism>
<feature type="domain" description="VWFA" evidence="2">
    <location>
        <begin position="399"/>
        <end position="587"/>
    </location>
</feature>
<dbReference type="EMBL" id="BAAAUV010000019">
    <property type="protein sequence ID" value="GAA3229237.1"/>
    <property type="molecule type" value="Genomic_DNA"/>
</dbReference>
<dbReference type="InterPro" id="IPR002035">
    <property type="entry name" value="VWF_A"/>
</dbReference>
<dbReference type="RefSeq" id="WP_344834812.1">
    <property type="nucleotide sequence ID" value="NZ_BAAAUV010000019.1"/>
</dbReference>
<dbReference type="InterPro" id="IPR051266">
    <property type="entry name" value="CLCR"/>
</dbReference>
<dbReference type="PANTHER" id="PTHR10579:SF43">
    <property type="entry name" value="ZINC FINGER (C3HC4-TYPE RING FINGER) FAMILY PROTEIN"/>
    <property type="match status" value="1"/>
</dbReference>
<dbReference type="Proteomes" id="UP001501237">
    <property type="component" value="Unassembled WGS sequence"/>
</dbReference>
<evidence type="ECO:0000256" key="1">
    <source>
        <dbReference type="SAM" id="Phobius"/>
    </source>
</evidence>